<accession>G0NNR4</accession>
<dbReference type="EMBL" id="GL379916">
    <property type="protein sequence ID" value="EGT34941.1"/>
    <property type="molecule type" value="Genomic_DNA"/>
</dbReference>
<gene>
    <name evidence="1" type="ORF">CAEBREN_04657</name>
</gene>
<name>G0NNR4_CAEBE</name>
<protein>
    <submittedName>
        <fullName evidence="1">Uncharacterized protein</fullName>
    </submittedName>
</protein>
<dbReference type="HOGENOM" id="CLU_2374615_0_0_1"/>
<evidence type="ECO:0000313" key="1">
    <source>
        <dbReference type="EMBL" id="EGT34941.1"/>
    </source>
</evidence>
<proteinExistence type="predicted"/>
<keyword evidence="2" id="KW-1185">Reference proteome</keyword>
<sequence length="96" mass="10629">MPEVPESIAETPQTLQIDDNALEAQQPVSKKQVLLQKFSSFMETCSPQLKSHCMILLAEAVAFFSDPTNAPASAAEFCESFKKKLQEVDLPEDVKN</sequence>
<dbReference type="Proteomes" id="UP000008068">
    <property type="component" value="Unassembled WGS sequence"/>
</dbReference>
<dbReference type="InParanoid" id="G0NNR4"/>
<evidence type="ECO:0000313" key="2">
    <source>
        <dbReference type="Proteomes" id="UP000008068"/>
    </source>
</evidence>
<dbReference type="AlphaFoldDB" id="G0NNR4"/>
<reference evidence="2" key="1">
    <citation type="submission" date="2011-07" db="EMBL/GenBank/DDBJ databases">
        <authorList>
            <consortium name="Caenorhabditis brenneri Sequencing and Analysis Consortium"/>
            <person name="Wilson R.K."/>
        </authorList>
    </citation>
    <scope>NUCLEOTIDE SEQUENCE [LARGE SCALE GENOMIC DNA]</scope>
    <source>
        <strain evidence="2">PB2801</strain>
    </source>
</reference>
<organism evidence="2">
    <name type="scientific">Caenorhabditis brenneri</name>
    <name type="common">Nematode worm</name>
    <dbReference type="NCBI Taxonomy" id="135651"/>
    <lineage>
        <taxon>Eukaryota</taxon>
        <taxon>Metazoa</taxon>
        <taxon>Ecdysozoa</taxon>
        <taxon>Nematoda</taxon>
        <taxon>Chromadorea</taxon>
        <taxon>Rhabditida</taxon>
        <taxon>Rhabditina</taxon>
        <taxon>Rhabditomorpha</taxon>
        <taxon>Rhabditoidea</taxon>
        <taxon>Rhabditidae</taxon>
        <taxon>Peloderinae</taxon>
        <taxon>Caenorhabditis</taxon>
    </lineage>
</organism>